<dbReference type="Proteomes" id="UP000032141">
    <property type="component" value="Chromosome C5"/>
</dbReference>
<reference evidence="1 2" key="1">
    <citation type="journal article" date="2014" name="Genome Biol.">
        <title>Transcriptome and methylome profiling reveals relics of genome dominance in the mesopolyploid Brassica oleracea.</title>
        <authorList>
            <person name="Parkin I.A."/>
            <person name="Koh C."/>
            <person name="Tang H."/>
            <person name="Robinson S.J."/>
            <person name="Kagale S."/>
            <person name="Clarke W.E."/>
            <person name="Town C.D."/>
            <person name="Nixon J."/>
            <person name="Krishnakumar V."/>
            <person name="Bidwell S.L."/>
            <person name="Denoeud F."/>
            <person name="Belcram H."/>
            <person name="Links M.G."/>
            <person name="Just J."/>
            <person name="Clarke C."/>
            <person name="Bender T."/>
            <person name="Huebert T."/>
            <person name="Mason A.S."/>
            <person name="Pires J.C."/>
            <person name="Barker G."/>
            <person name="Moore J."/>
            <person name="Walley P.G."/>
            <person name="Manoli S."/>
            <person name="Batley J."/>
            <person name="Edwards D."/>
            <person name="Nelson M.N."/>
            <person name="Wang X."/>
            <person name="Paterson A.H."/>
            <person name="King G."/>
            <person name="Bancroft I."/>
            <person name="Chalhoub B."/>
            <person name="Sharpe A.G."/>
        </authorList>
    </citation>
    <scope>NUCLEOTIDE SEQUENCE</scope>
    <source>
        <strain evidence="1 2">cv. TO1000</strain>
    </source>
</reference>
<proteinExistence type="predicted"/>
<dbReference type="AlphaFoldDB" id="A0A0D3CEQ6"/>
<organism evidence="1 2">
    <name type="scientific">Brassica oleracea var. oleracea</name>
    <dbReference type="NCBI Taxonomy" id="109376"/>
    <lineage>
        <taxon>Eukaryota</taxon>
        <taxon>Viridiplantae</taxon>
        <taxon>Streptophyta</taxon>
        <taxon>Embryophyta</taxon>
        <taxon>Tracheophyta</taxon>
        <taxon>Spermatophyta</taxon>
        <taxon>Magnoliopsida</taxon>
        <taxon>eudicotyledons</taxon>
        <taxon>Gunneridae</taxon>
        <taxon>Pentapetalae</taxon>
        <taxon>rosids</taxon>
        <taxon>malvids</taxon>
        <taxon>Brassicales</taxon>
        <taxon>Brassicaceae</taxon>
        <taxon>Brassiceae</taxon>
        <taxon>Brassica</taxon>
    </lineage>
</organism>
<dbReference type="EnsemblPlants" id="Bo5g062430.1">
    <property type="protein sequence ID" value="Bo5g062430.1"/>
    <property type="gene ID" value="Bo5g062430"/>
</dbReference>
<dbReference type="Gramene" id="Bo5g062430.1">
    <property type="protein sequence ID" value="Bo5g062430.1"/>
    <property type="gene ID" value="Bo5g062430"/>
</dbReference>
<dbReference type="HOGENOM" id="CLU_2240343_0_0_1"/>
<name>A0A0D3CEQ6_BRAOL</name>
<evidence type="ECO:0000313" key="2">
    <source>
        <dbReference type="Proteomes" id="UP000032141"/>
    </source>
</evidence>
<evidence type="ECO:0000313" key="1">
    <source>
        <dbReference type="EnsemblPlants" id="Bo5g062430.1"/>
    </source>
</evidence>
<sequence>MIKSGTTNRWCVGRDASCRWNRGCNQGDRYGDCDVVDFHLEEDQSPQHHPLHRHDRGSSSFALLDMIDDVVSSSKAPIVELRLFLNFLPSGRSFRKGQNFVIGTC</sequence>
<accession>A0A0D3CEQ6</accession>
<keyword evidence="2" id="KW-1185">Reference proteome</keyword>
<reference evidence="1" key="2">
    <citation type="submission" date="2015-03" db="UniProtKB">
        <authorList>
            <consortium name="EnsemblPlants"/>
        </authorList>
    </citation>
    <scope>IDENTIFICATION</scope>
</reference>
<protein>
    <submittedName>
        <fullName evidence="1">Uncharacterized protein</fullName>
    </submittedName>
</protein>